<reference evidence="6 9" key="1">
    <citation type="submission" date="2021-07" db="EMBL/GenBank/DDBJ databases">
        <title>Whole genome sequencing of carbapenem-resistant Pseudomonas spp. isolated in Japan.</title>
        <authorList>
            <person name="Suzuki M."/>
            <person name="Maehana S."/>
            <person name="Kitasato H."/>
        </authorList>
    </citation>
    <scope>NUCLEOTIDE SEQUENCE</scope>
    <source>
        <strain evidence="6">KAM435</strain>
        <strain evidence="7 9">KAM436</strain>
    </source>
</reference>
<keyword evidence="2" id="KW-0488">Methylation</keyword>
<dbReference type="PANTHER" id="PTHR30093">
    <property type="entry name" value="GENERAL SECRETION PATHWAY PROTEIN G"/>
    <property type="match status" value="1"/>
</dbReference>
<dbReference type="RefSeq" id="WP_203790880.1">
    <property type="nucleotide sequence ID" value="NZ_AP024354.1"/>
</dbReference>
<dbReference type="Proteomes" id="UP000887228">
    <property type="component" value="Unassembled WGS sequence"/>
</dbReference>
<protein>
    <recommendedName>
        <fullName evidence="3">Pilin</fullName>
    </recommendedName>
</protein>
<feature type="transmembrane region" description="Helical" evidence="5">
    <location>
        <begin position="12"/>
        <end position="32"/>
    </location>
</feature>
<keyword evidence="5" id="KW-1133">Transmembrane helix</keyword>
<dbReference type="Proteomes" id="UP000887212">
    <property type="component" value="Unassembled WGS sequence"/>
</dbReference>
<keyword evidence="5" id="KW-0472">Membrane</keyword>
<dbReference type="EMBL" id="BPMT01000013">
    <property type="protein sequence ID" value="GIZ94090.1"/>
    <property type="molecule type" value="Genomic_DNA"/>
</dbReference>
<sequence>MKAQMQKGFTLIELMIVVAIIGILAAIALPAYQDYTVRSRVSELAVMASGMKSTVGENIANLGAIGAGACAGVSTIAAANSTKNTATAACTDTTGVIVVTGTSAAKAVALTYTPQLNTTTGVISWTCTTPATNFKYVPAECRTAAAGGSTGG</sequence>
<evidence type="ECO:0000313" key="6">
    <source>
        <dbReference type="EMBL" id="GIZ89651.1"/>
    </source>
</evidence>
<dbReference type="EMBL" id="BPMS01000014">
    <property type="protein sequence ID" value="GIZ89651.1"/>
    <property type="molecule type" value="Genomic_DNA"/>
</dbReference>
<organism evidence="6 8">
    <name type="scientific">Aquipseudomonas alcaligenes</name>
    <name type="common">Pseudomonas alcaligenes</name>
    <dbReference type="NCBI Taxonomy" id="43263"/>
    <lineage>
        <taxon>Bacteria</taxon>
        <taxon>Pseudomonadati</taxon>
        <taxon>Pseudomonadota</taxon>
        <taxon>Gammaproteobacteria</taxon>
        <taxon>Pseudomonadales</taxon>
        <taxon>Pseudomonadaceae</taxon>
        <taxon>Aquipseudomonas</taxon>
    </lineage>
</organism>
<proteinExistence type="inferred from homology"/>
<dbReference type="GO" id="GO:0009289">
    <property type="term" value="C:pilus"/>
    <property type="evidence" value="ECO:0007669"/>
    <property type="project" value="InterPro"/>
</dbReference>
<dbReference type="Pfam" id="PF00114">
    <property type="entry name" value="Pilin"/>
    <property type="match status" value="1"/>
</dbReference>
<name>A0AA37CHX4_AQUAC</name>
<dbReference type="PROSITE" id="PS00409">
    <property type="entry name" value="PROKAR_NTER_METHYL"/>
    <property type="match status" value="1"/>
</dbReference>
<evidence type="ECO:0000256" key="4">
    <source>
        <dbReference type="RuleBase" id="RU000389"/>
    </source>
</evidence>
<comment type="caution">
    <text evidence="6">The sequence shown here is derived from an EMBL/GenBank/DDBJ whole genome shotgun (WGS) entry which is preliminary data.</text>
</comment>
<dbReference type="NCBIfam" id="TIGR02532">
    <property type="entry name" value="IV_pilin_GFxxxE"/>
    <property type="match status" value="1"/>
</dbReference>
<dbReference type="InterPro" id="IPR001082">
    <property type="entry name" value="Pilin"/>
</dbReference>
<evidence type="ECO:0000256" key="5">
    <source>
        <dbReference type="SAM" id="Phobius"/>
    </source>
</evidence>
<evidence type="ECO:0000313" key="8">
    <source>
        <dbReference type="Proteomes" id="UP000887212"/>
    </source>
</evidence>
<evidence type="ECO:0000313" key="9">
    <source>
        <dbReference type="Proteomes" id="UP000887228"/>
    </source>
</evidence>
<evidence type="ECO:0000256" key="1">
    <source>
        <dbReference type="ARBA" id="ARBA00005233"/>
    </source>
</evidence>
<dbReference type="InterPro" id="IPR045584">
    <property type="entry name" value="Pilin-like"/>
</dbReference>
<evidence type="ECO:0000256" key="2">
    <source>
        <dbReference type="ARBA" id="ARBA00022481"/>
    </source>
</evidence>
<keyword evidence="4" id="KW-0281">Fimbrium</keyword>
<comment type="similarity">
    <text evidence="1 4">Belongs to the N-Me-Phe pilin family.</text>
</comment>
<keyword evidence="5" id="KW-0812">Transmembrane</keyword>
<evidence type="ECO:0000256" key="3">
    <source>
        <dbReference type="ARBA" id="ARBA00029638"/>
    </source>
</evidence>
<dbReference type="PANTHER" id="PTHR30093:SF34">
    <property type="entry name" value="PREPILIN PEPTIDASE-DEPENDENT PROTEIN D"/>
    <property type="match status" value="1"/>
</dbReference>
<dbReference type="Pfam" id="PF07963">
    <property type="entry name" value="N_methyl"/>
    <property type="match status" value="1"/>
</dbReference>
<gene>
    <name evidence="6" type="primary">pilE_2</name>
    <name evidence="6" type="ORF">KAM435_29780</name>
    <name evidence="7" type="ORF">KAM436_30580</name>
</gene>
<dbReference type="Gene3D" id="3.30.700.10">
    <property type="entry name" value="Glycoprotein, Type 4 Pilin"/>
    <property type="match status" value="1"/>
</dbReference>
<dbReference type="InterPro" id="IPR012902">
    <property type="entry name" value="N_methyl_site"/>
</dbReference>
<dbReference type="GO" id="GO:0007155">
    <property type="term" value="P:cell adhesion"/>
    <property type="evidence" value="ECO:0007669"/>
    <property type="project" value="InterPro"/>
</dbReference>
<accession>A0AA37CHX4</accession>
<dbReference type="SUPFAM" id="SSF54523">
    <property type="entry name" value="Pili subunits"/>
    <property type="match status" value="1"/>
</dbReference>
<dbReference type="AlphaFoldDB" id="A0AA37CHX4"/>
<evidence type="ECO:0000313" key="7">
    <source>
        <dbReference type="EMBL" id="GIZ94090.1"/>
    </source>
</evidence>